<evidence type="ECO:0000313" key="2">
    <source>
        <dbReference type="EMBL" id="CAL1713724.1"/>
    </source>
</evidence>
<reference evidence="3" key="1">
    <citation type="submission" date="2024-04" db="EMBL/GenBank/DDBJ databases">
        <authorList>
            <person name="Shaw F."/>
            <person name="Minotto A."/>
        </authorList>
    </citation>
    <scope>NUCLEOTIDE SEQUENCE [LARGE SCALE GENOMIC DNA]</scope>
</reference>
<organism evidence="2 3">
    <name type="scientific">Somion occarium</name>
    <dbReference type="NCBI Taxonomy" id="3059160"/>
    <lineage>
        <taxon>Eukaryota</taxon>
        <taxon>Fungi</taxon>
        <taxon>Dikarya</taxon>
        <taxon>Basidiomycota</taxon>
        <taxon>Agaricomycotina</taxon>
        <taxon>Agaricomycetes</taxon>
        <taxon>Polyporales</taxon>
        <taxon>Cerrenaceae</taxon>
        <taxon>Somion</taxon>
    </lineage>
</organism>
<dbReference type="Proteomes" id="UP001497453">
    <property type="component" value="Chromosome 7"/>
</dbReference>
<keyword evidence="1" id="KW-0812">Transmembrane</keyword>
<evidence type="ECO:0000256" key="1">
    <source>
        <dbReference type="SAM" id="Phobius"/>
    </source>
</evidence>
<gene>
    <name evidence="2" type="ORF">GFSPODELE1_LOCUS9441</name>
</gene>
<feature type="transmembrane region" description="Helical" evidence="1">
    <location>
        <begin position="35"/>
        <end position="54"/>
    </location>
</feature>
<sequence length="136" mass="15049">MTSQIPPCPLYVRLLSTSTAGTCEKHSKFQAIKRILTLEAVYAFFGGSLILSYLSTVGTCEVGFGYRTVDTKFISVCYCTELPPVTKIVDFGMPVKFALLTVLSGRANKEIRIPGQYLEYFSVIRSPLCSSIPLLY</sequence>
<evidence type="ECO:0000313" key="3">
    <source>
        <dbReference type="Proteomes" id="UP001497453"/>
    </source>
</evidence>
<keyword evidence="1" id="KW-0472">Membrane</keyword>
<protein>
    <submittedName>
        <fullName evidence="2">Uncharacterized protein</fullName>
    </submittedName>
</protein>
<keyword evidence="3" id="KW-1185">Reference proteome</keyword>
<accession>A0ABP1E4D6</accession>
<dbReference type="EMBL" id="OZ037950">
    <property type="protein sequence ID" value="CAL1713724.1"/>
    <property type="molecule type" value="Genomic_DNA"/>
</dbReference>
<keyword evidence="1" id="KW-1133">Transmembrane helix</keyword>
<proteinExistence type="predicted"/>
<name>A0ABP1E4D6_9APHY</name>